<dbReference type="NCBIfam" id="TIGR02550">
    <property type="entry name" value="flagell_flgL"/>
    <property type="match status" value="1"/>
</dbReference>
<dbReference type="OrthoDB" id="9758307at2"/>
<accession>A0A0M2NJC7</accession>
<proteinExistence type="predicted"/>
<dbReference type="GO" id="GO:0005198">
    <property type="term" value="F:structural molecule activity"/>
    <property type="evidence" value="ECO:0007669"/>
    <property type="project" value="InterPro"/>
</dbReference>
<dbReference type="InterPro" id="IPR013384">
    <property type="entry name" value="Flagell_FlgL"/>
</dbReference>
<evidence type="ECO:0000313" key="3">
    <source>
        <dbReference type="Proteomes" id="UP000034076"/>
    </source>
</evidence>
<sequence>MRITNSMMIDNLLRNLNGNLTRVNKYSSQLSSNRRIVNLSDDPIGVMNSMNARQQIRRLNQYRSNVTTARSWAQQAESSVYEMQQTVVKMKELMVDAMGTKTESDKKNFATQIRELTEHLLQTCNSTVGDKYIFSGFNSTKAGFEAVRDENGNLTNVLYNGLDLTKTGADAVTGKRIENSTNATNYQWSGELANPQKYTISVGATDATGTKVIFTDAAGNTVTKTVTDADAAAGTIDLGDFGTVTWKNEATAPNSEEIANAIASAGSVTTPAAAVMGPKAEQAINDNGLRWTGALNDSTQKYSIEVNGDTLVFKNSYGSQVATHQVSAADVANGFIDLSAQGLGRVEWDTAPAPDAADPADTQEQALARMIGSAEFVTSQLGEESTQDVEFEIGFNMNFDVTFTGIDIVGTGENNMFSILTQMTADLEAGKSNDELTKYLTKLTGIQDRFVSTLVESGVRTVKLDTMVNRYSMDAINYESIRSDVEDIDQAETIMNYKYCQSIFEQALASGAQIIQPTLMDFLR</sequence>
<protein>
    <submittedName>
        <fullName evidence="2">Flagellar hook-associated protein FlgL</fullName>
    </submittedName>
</protein>
<keyword evidence="2" id="KW-0969">Cilium</keyword>
<evidence type="ECO:0000313" key="2">
    <source>
        <dbReference type="EMBL" id="KKI50532.1"/>
    </source>
</evidence>
<dbReference type="PANTHER" id="PTHR42792:SF1">
    <property type="entry name" value="FLAGELLAR HOOK-ASSOCIATED PROTEIN 3"/>
    <property type="match status" value="1"/>
</dbReference>
<reference evidence="2 3" key="1">
    <citation type="submission" date="2015-04" db="EMBL/GenBank/DDBJ databases">
        <title>Draft genome sequence of bacteremic isolate Catabacter hongkongensis type strain HKU16T.</title>
        <authorList>
            <person name="Lau S.K."/>
            <person name="Teng J.L."/>
            <person name="Huang Y."/>
            <person name="Curreem S.O."/>
            <person name="Tsui S.K."/>
            <person name="Woo P.C."/>
        </authorList>
    </citation>
    <scope>NUCLEOTIDE SEQUENCE [LARGE SCALE GENOMIC DNA]</scope>
    <source>
        <strain evidence="2 3">HKU16</strain>
    </source>
</reference>
<keyword evidence="3" id="KW-1185">Reference proteome</keyword>
<feature type="domain" description="Flagellin N-terminal" evidence="1">
    <location>
        <begin position="4"/>
        <end position="138"/>
    </location>
</feature>
<dbReference type="AlphaFoldDB" id="A0A0M2NJC7"/>
<dbReference type="RefSeq" id="WP_046443847.1">
    <property type="nucleotide sequence ID" value="NZ_JAXDTA010000019.1"/>
</dbReference>
<keyword evidence="2" id="KW-0966">Cell projection</keyword>
<dbReference type="InterPro" id="IPR001492">
    <property type="entry name" value="Flagellin"/>
</dbReference>
<dbReference type="Proteomes" id="UP000034076">
    <property type="component" value="Unassembled WGS sequence"/>
</dbReference>
<gene>
    <name evidence="2" type="ORF">CHK_1998</name>
</gene>
<dbReference type="Pfam" id="PF00669">
    <property type="entry name" value="Flagellin_N"/>
    <property type="match status" value="1"/>
</dbReference>
<dbReference type="EMBL" id="LAYJ01000105">
    <property type="protein sequence ID" value="KKI50532.1"/>
    <property type="molecule type" value="Genomic_DNA"/>
</dbReference>
<dbReference type="GO" id="GO:0009424">
    <property type="term" value="C:bacterial-type flagellum hook"/>
    <property type="evidence" value="ECO:0007669"/>
    <property type="project" value="InterPro"/>
</dbReference>
<evidence type="ECO:0000259" key="1">
    <source>
        <dbReference type="Pfam" id="PF00669"/>
    </source>
</evidence>
<organism evidence="2 3">
    <name type="scientific">Christensenella hongkongensis</name>
    <dbReference type="NCBI Taxonomy" id="270498"/>
    <lineage>
        <taxon>Bacteria</taxon>
        <taxon>Bacillati</taxon>
        <taxon>Bacillota</taxon>
        <taxon>Clostridia</taxon>
        <taxon>Christensenellales</taxon>
        <taxon>Christensenellaceae</taxon>
        <taxon>Christensenella</taxon>
    </lineage>
</organism>
<comment type="caution">
    <text evidence="2">The sequence shown here is derived from an EMBL/GenBank/DDBJ whole genome shotgun (WGS) entry which is preliminary data.</text>
</comment>
<dbReference type="GO" id="GO:0071973">
    <property type="term" value="P:bacterial-type flagellum-dependent cell motility"/>
    <property type="evidence" value="ECO:0007669"/>
    <property type="project" value="InterPro"/>
</dbReference>
<dbReference type="STRING" id="270498.CHK_1998"/>
<dbReference type="PANTHER" id="PTHR42792">
    <property type="entry name" value="FLAGELLIN"/>
    <property type="match status" value="1"/>
</dbReference>
<name>A0A0M2NJC7_9FIRM</name>
<dbReference type="InterPro" id="IPR001029">
    <property type="entry name" value="Flagellin_N"/>
</dbReference>
<dbReference type="Gene3D" id="1.20.1330.10">
    <property type="entry name" value="f41 fragment of flagellin, N-terminal domain"/>
    <property type="match status" value="2"/>
</dbReference>
<dbReference type="SUPFAM" id="SSF64518">
    <property type="entry name" value="Phase 1 flagellin"/>
    <property type="match status" value="1"/>
</dbReference>
<keyword evidence="2" id="KW-0282">Flagellum</keyword>